<dbReference type="NCBIfam" id="TIGR00746">
    <property type="entry name" value="arcC"/>
    <property type="match status" value="1"/>
</dbReference>
<evidence type="ECO:0000256" key="5">
    <source>
        <dbReference type="NCBIfam" id="TIGR00746"/>
    </source>
</evidence>
<feature type="domain" description="Aspartate/glutamate/uridylate kinase" evidence="7">
    <location>
        <begin position="7"/>
        <end position="303"/>
    </location>
</feature>
<dbReference type="SUPFAM" id="SSF53633">
    <property type="entry name" value="Carbamate kinase-like"/>
    <property type="match status" value="1"/>
</dbReference>
<dbReference type="PIRSF" id="PIRSF000723">
    <property type="entry name" value="Carbamate_kin"/>
    <property type="match status" value="1"/>
</dbReference>
<protein>
    <recommendedName>
        <fullName evidence="2 5">Carbamate kinase</fullName>
    </recommendedName>
</protein>
<evidence type="ECO:0000259" key="7">
    <source>
        <dbReference type="Pfam" id="PF00696"/>
    </source>
</evidence>
<reference evidence="8" key="1">
    <citation type="journal article" date="2020" name="mSystems">
        <title>Genome- and Community-Level Interaction Insights into Carbon Utilization and Element Cycling Functions of Hydrothermarchaeota in Hydrothermal Sediment.</title>
        <authorList>
            <person name="Zhou Z."/>
            <person name="Liu Y."/>
            <person name="Xu W."/>
            <person name="Pan J."/>
            <person name="Luo Z.H."/>
            <person name="Li M."/>
        </authorList>
    </citation>
    <scope>NUCLEOTIDE SEQUENCE [LARGE SCALE GENOMIC DNA]</scope>
    <source>
        <strain evidence="8">SpSt-642</strain>
    </source>
</reference>
<dbReference type="InterPro" id="IPR001048">
    <property type="entry name" value="Asp/Glu/Uridylate_kinase"/>
</dbReference>
<keyword evidence="3 6" id="KW-0808">Transferase</keyword>
<sequence length="323" mass="35906">MNDVNELIVVALGGNAFQTKSDKGTSEEYWKNAYKSAEFITHIVKEGYRVVITHGNGPQVGIIDEWMMAGMITRNLPIMTLDIAGAMSQGWLGYLLQQSIYNKLVEEKLLGKIVKGVVTIITQTIIDQNDPAFNNPTKYIGPWYSEKELHELTTKFKWIMKPDPRGGWRRVVPSPDPRGHVEIDVIRKLVEENYIVIASGGGGIPVYVDENGILHGVEAVIDKDLAGERLASAIRADVLMILTDVDRVYLNYGKENQKPLIKVTLSEIKKYYDEGHFSPGSMGPKVLAAIRFIENGGKRAIIAHLYEAYNALKGSAGTHILPD</sequence>
<dbReference type="PRINTS" id="PR01469">
    <property type="entry name" value="CARBMTKINASE"/>
</dbReference>
<proteinExistence type="inferred from homology"/>
<dbReference type="EMBL" id="DTBJ01000017">
    <property type="protein sequence ID" value="HGM58443.1"/>
    <property type="molecule type" value="Genomic_DNA"/>
</dbReference>
<keyword evidence="4 6" id="KW-0418">Kinase</keyword>
<comment type="similarity">
    <text evidence="1 6">Belongs to the carbamate kinase family.</text>
</comment>
<dbReference type="AlphaFoldDB" id="A0A7C4H8V3"/>
<evidence type="ECO:0000256" key="2">
    <source>
        <dbReference type="ARBA" id="ARBA00020752"/>
    </source>
</evidence>
<dbReference type="Gene3D" id="3.40.1160.10">
    <property type="entry name" value="Acetylglutamate kinase-like"/>
    <property type="match status" value="1"/>
</dbReference>
<dbReference type="Pfam" id="PF00696">
    <property type="entry name" value="AA_kinase"/>
    <property type="match status" value="1"/>
</dbReference>
<evidence type="ECO:0000256" key="3">
    <source>
        <dbReference type="ARBA" id="ARBA00022679"/>
    </source>
</evidence>
<organism evidence="8">
    <name type="scientific">Staphylothermus marinus</name>
    <dbReference type="NCBI Taxonomy" id="2280"/>
    <lineage>
        <taxon>Archaea</taxon>
        <taxon>Thermoproteota</taxon>
        <taxon>Thermoprotei</taxon>
        <taxon>Desulfurococcales</taxon>
        <taxon>Desulfurococcaceae</taxon>
        <taxon>Staphylothermus</taxon>
    </lineage>
</organism>
<dbReference type="InterPro" id="IPR003964">
    <property type="entry name" value="Carb_kinase"/>
</dbReference>
<dbReference type="FunFam" id="3.40.1160.10:FF:000007">
    <property type="entry name" value="Carbamate kinase"/>
    <property type="match status" value="1"/>
</dbReference>
<dbReference type="PANTHER" id="PTHR30409">
    <property type="entry name" value="CARBAMATE KINASE"/>
    <property type="match status" value="1"/>
</dbReference>
<evidence type="ECO:0000313" key="8">
    <source>
        <dbReference type="EMBL" id="HGM58443.1"/>
    </source>
</evidence>
<evidence type="ECO:0000256" key="6">
    <source>
        <dbReference type="PIRNR" id="PIRNR000723"/>
    </source>
</evidence>
<dbReference type="CDD" id="cd04235">
    <property type="entry name" value="AAK_CK"/>
    <property type="match status" value="1"/>
</dbReference>
<dbReference type="GO" id="GO:0019546">
    <property type="term" value="P:L-arginine deiminase pathway"/>
    <property type="evidence" value="ECO:0007669"/>
    <property type="project" value="TreeGrafter"/>
</dbReference>
<dbReference type="GO" id="GO:0005829">
    <property type="term" value="C:cytosol"/>
    <property type="evidence" value="ECO:0007669"/>
    <property type="project" value="TreeGrafter"/>
</dbReference>
<dbReference type="GO" id="GO:0008804">
    <property type="term" value="F:carbamate kinase activity"/>
    <property type="evidence" value="ECO:0007669"/>
    <property type="project" value="UniProtKB-UniRule"/>
</dbReference>
<dbReference type="InterPro" id="IPR036393">
    <property type="entry name" value="AceGlu_kinase-like_sf"/>
</dbReference>
<dbReference type="NCBIfam" id="NF009007">
    <property type="entry name" value="PRK12352.1"/>
    <property type="match status" value="1"/>
</dbReference>
<gene>
    <name evidence="8" type="primary">arcC</name>
    <name evidence="8" type="ORF">ENU14_02505</name>
</gene>
<name>A0A7C4H8V3_STAMA</name>
<comment type="caution">
    <text evidence="8">The sequence shown here is derived from an EMBL/GenBank/DDBJ whole genome shotgun (WGS) entry which is preliminary data.</text>
</comment>
<dbReference type="PANTHER" id="PTHR30409:SF1">
    <property type="entry name" value="CARBAMATE KINASE-RELATED"/>
    <property type="match status" value="1"/>
</dbReference>
<evidence type="ECO:0000256" key="1">
    <source>
        <dbReference type="ARBA" id="ARBA00011066"/>
    </source>
</evidence>
<accession>A0A7C4H8V3</accession>
<evidence type="ECO:0000256" key="4">
    <source>
        <dbReference type="ARBA" id="ARBA00022777"/>
    </source>
</evidence>